<dbReference type="Proteomes" id="UP001580407">
    <property type="component" value="Unassembled WGS sequence"/>
</dbReference>
<protein>
    <submittedName>
        <fullName evidence="1">Uncharacterized protein</fullName>
    </submittedName>
</protein>
<sequence length="106" mass="12407">MHHPYDDLFTSFSRTKEEAVKRIMESFEEAGMQSQHSAYADQFDLRPELGNTLEAPKNHVIENLQRTFEQIQQALKQHYPDAEDNNTSVQELWSELHRIAFSPSDK</sequence>
<proteinExistence type="predicted"/>
<keyword evidence="2" id="KW-1185">Reference proteome</keyword>
<gene>
    <name evidence="1" type="ORF">ACE3NQ_30075</name>
</gene>
<organism evidence="1 2">
    <name type="scientific">Paenibacillus terreus</name>
    <dbReference type="NCBI Taxonomy" id="1387834"/>
    <lineage>
        <taxon>Bacteria</taxon>
        <taxon>Bacillati</taxon>
        <taxon>Bacillota</taxon>
        <taxon>Bacilli</taxon>
        <taxon>Bacillales</taxon>
        <taxon>Paenibacillaceae</taxon>
        <taxon>Paenibacillus</taxon>
    </lineage>
</organism>
<dbReference type="RefSeq" id="WP_375528817.1">
    <property type="nucleotide sequence ID" value="NZ_JBHILM010000060.1"/>
</dbReference>
<name>A0ABV5BHF5_9BACL</name>
<accession>A0ABV5BHF5</accession>
<evidence type="ECO:0000313" key="1">
    <source>
        <dbReference type="EMBL" id="MFB5685160.1"/>
    </source>
</evidence>
<dbReference type="EMBL" id="JBHILM010000060">
    <property type="protein sequence ID" value="MFB5685160.1"/>
    <property type="molecule type" value="Genomic_DNA"/>
</dbReference>
<reference evidence="1 2" key="1">
    <citation type="submission" date="2024-09" db="EMBL/GenBank/DDBJ databases">
        <authorList>
            <person name="Ruan L."/>
        </authorList>
    </citation>
    <scope>NUCLEOTIDE SEQUENCE [LARGE SCALE GENOMIC DNA]</scope>
    <source>
        <strain evidence="1 2">D33</strain>
    </source>
</reference>
<comment type="caution">
    <text evidence="1">The sequence shown here is derived from an EMBL/GenBank/DDBJ whole genome shotgun (WGS) entry which is preliminary data.</text>
</comment>
<evidence type="ECO:0000313" key="2">
    <source>
        <dbReference type="Proteomes" id="UP001580407"/>
    </source>
</evidence>